<reference evidence="5 6" key="1">
    <citation type="journal article" date="2018" name="Sci. Rep.">
        <title>Genomic signatures of local adaptation to the degree of environmental predictability in rotifers.</title>
        <authorList>
            <person name="Franch-Gras L."/>
            <person name="Hahn C."/>
            <person name="Garcia-Roger E.M."/>
            <person name="Carmona M.J."/>
            <person name="Serra M."/>
            <person name="Gomez A."/>
        </authorList>
    </citation>
    <scope>NUCLEOTIDE SEQUENCE [LARGE SCALE GENOMIC DNA]</scope>
    <source>
        <strain evidence="5">HYR1</strain>
    </source>
</reference>
<evidence type="ECO:0000256" key="3">
    <source>
        <dbReference type="ARBA" id="ARBA00022737"/>
    </source>
</evidence>
<feature type="non-terminal residue" evidence="5">
    <location>
        <position position="571"/>
    </location>
</feature>
<dbReference type="Pfam" id="PF00595">
    <property type="entry name" value="PDZ"/>
    <property type="match status" value="3"/>
</dbReference>
<dbReference type="GO" id="GO:0072659">
    <property type="term" value="P:protein localization to plasma membrane"/>
    <property type="evidence" value="ECO:0007669"/>
    <property type="project" value="TreeGrafter"/>
</dbReference>
<sequence>MSPKSDTETPVITSAKTELRRCVMNEWTSYNGLGLILKSNRADGQPTNLIRQVELGSPAHYAGVLPNDLIIKVNNRYVEFEKFDLVFKLIRDGLKRDKRVELLLLNADHIDQFRQKFARGKKLDFSSPTIAATVKNYQSPLYNPNTAQQVNTDTDNQPRLCHLLTWPNYDGYGFYVAYTNSGCFVKNVEPNSPAELGGLRDYDRIVEIAGKPIRNASDRNMVMKLVTKRKMLGGATVRSKSSHLSSRSSNSLDNSYLDVFVCDPNTYKHLKERRIELSSRNKSLRMRECFTPREFELVDRVSVGGKADSVTSERVLERAVLKRCLVRRMRGRGDEPLGFEMTKRGNHPNFVSRVEADSTAELSGLRQDDFILELNEKNVQNDDNSLLKDKIFKLLDTDGQFLVTTMNRQGFEDCTERAIDPLDFVRSHEHLVQFCQTPSDTGHVSKEVGEKKLRLCVIEKKSESDELGLSIARYKNIDEHIVSDVSEGSLAHKAGIRQNDCLVEVNGVNVQQMSHADTINLIADLKRQPNAKISFLVAENGLAKKSELSEMSESRAVDEDMAHMHQMRTNT</sequence>
<dbReference type="PANTHER" id="PTHR14191:SF3">
    <property type="entry name" value="NA(+)_H(+) EXCHANGE REGULATORY COFACTOR-LIKE PROTEIN NRFL-1"/>
    <property type="match status" value="1"/>
</dbReference>
<protein>
    <submittedName>
        <fullName evidence="5">Na(+) H(+) exchange regulatory cofactor NHE-RF3</fullName>
    </submittedName>
</protein>
<dbReference type="AlphaFoldDB" id="A0A3M7RBN2"/>
<keyword evidence="3" id="KW-0677">Repeat</keyword>
<dbReference type="Gene3D" id="2.30.42.10">
    <property type="match status" value="4"/>
</dbReference>
<dbReference type="EMBL" id="REGN01003769">
    <property type="protein sequence ID" value="RNA20861.1"/>
    <property type="molecule type" value="Genomic_DNA"/>
</dbReference>
<evidence type="ECO:0000259" key="4">
    <source>
        <dbReference type="PROSITE" id="PS50106"/>
    </source>
</evidence>
<dbReference type="SUPFAM" id="SSF50156">
    <property type="entry name" value="PDZ domain-like"/>
    <property type="match status" value="4"/>
</dbReference>
<organism evidence="5 6">
    <name type="scientific">Brachionus plicatilis</name>
    <name type="common">Marine rotifer</name>
    <name type="synonym">Brachionus muelleri</name>
    <dbReference type="NCBI Taxonomy" id="10195"/>
    <lineage>
        <taxon>Eukaryota</taxon>
        <taxon>Metazoa</taxon>
        <taxon>Spiralia</taxon>
        <taxon>Gnathifera</taxon>
        <taxon>Rotifera</taxon>
        <taxon>Eurotatoria</taxon>
        <taxon>Monogononta</taxon>
        <taxon>Pseudotrocha</taxon>
        <taxon>Ploima</taxon>
        <taxon>Brachionidae</taxon>
        <taxon>Brachionus</taxon>
    </lineage>
</organism>
<dbReference type="Proteomes" id="UP000276133">
    <property type="component" value="Unassembled WGS sequence"/>
</dbReference>
<dbReference type="InterPro" id="IPR051067">
    <property type="entry name" value="NHER"/>
</dbReference>
<dbReference type="PROSITE" id="PS50106">
    <property type="entry name" value="PDZ"/>
    <property type="match status" value="3"/>
</dbReference>
<dbReference type="PANTHER" id="PTHR14191">
    <property type="entry name" value="PDZ DOMAIN CONTAINING PROTEIN"/>
    <property type="match status" value="1"/>
</dbReference>
<comment type="subcellular location">
    <subcellularLocation>
        <location evidence="1">Cell membrane</location>
    </subcellularLocation>
</comment>
<name>A0A3M7RBN2_BRAPC</name>
<dbReference type="SMART" id="SM00228">
    <property type="entry name" value="PDZ"/>
    <property type="match status" value="4"/>
</dbReference>
<keyword evidence="2" id="KW-1003">Cell membrane</keyword>
<evidence type="ECO:0000256" key="2">
    <source>
        <dbReference type="ARBA" id="ARBA00022475"/>
    </source>
</evidence>
<dbReference type="GO" id="GO:0016324">
    <property type="term" value="C:apical plasma membrane"/>
    <property type="evidence" value="ECO:0007669"/>
    <property type="project" value="TreeGrafter"/>
</dbReference>
<dbReference type="InterPro" id="IPR001478">
    <property type="entry name" value="PDZ"/>
</dbReference>
<proteinExistence type="predicted"/>
<dbReference type="Pfam" id="PF17820">
    <property type="entry name" value="PDZ_6"/>
    <property type="match status" value="1"/>
</dbReference>
<keyword evidence="6" id="KW-1185">Reference proteome</keyword>
<accession>A0A3M7RBN2</accession>
<dbReference type="GO" id="GO:0043495">
    <property type="term" value="F:protein-membrane adaptor activity"/>
    <property type="evidence" value="ECO:0007669"/>
    <property type="project" value="TreeGrafter"/>
</dbReference>
<feature type="domain" description="PDZ" evidence="4">
    <location>
        <begin position="325"/>
        <end position="410"/>
    </location>
</feature>
<evidence type="ECO:0000256" key="1">
    <source>
        <dbReference type="ARBA" id="ARBA00004236"/>
    </source>
</evidence>
<feature type="domain" description="PDZ" evidence="4">
    <location>
        <begin position="172"/>
        <end position="225"/>
    </location>
</feature>
<comment type="caution">
    <text evidence="5">The sequence shown here is derived from an EMBL/GenBank/DDBJ whole genome shotgun (WGS) entry which is preliminary data.</text>
</comment>
<dbReference type="STRING" id="10195.A0A3M7RBN2"/>
<dbReference type="InterPro" id="IPR041489">
    <property type="entry name" value="PDZ_6"/>
</dbReference>
<dbReference type="OrthoDB" id="10009200at2759"/>
<feature type="domain" description="PDZ" evidence="4">
    <location>
        <begin position="455"/>
        <end position="522"/>
    </location>
</feature>
<evidence type="ECO:0000313" key="5">
    <source>
        <dbReference type="EMBL" id="RNA20861.1"/>
    </source>
</evidence>
<dbReference type="InterPro" id="IPR036034">
    <property type="entry name" value="PDZ_sf"/>
</dbReference>
<keyword evidence="2" id="KW-0472">Membrane</keyword>
<evidence type="ECO:0000313" key="6">
    <source>
        <dbReference type="Proteomes" id="UP000276133"/>
    </source>
</evidence>
<gene>
    <name evidence="5" type="ORF">BpHYR1_006270</name>
</gene>